<name>J9E5L2_WUCBA</name>
<evidence type="ECO:0000313" key="2">
    <source>
        <dbReference type="Proteomes" id="UP000004810"/>
    </source>
</evidence>
<sequence>MFPDREKIRLLGKLIESYINDALLTMSDITSSQQDEEESGYLDGMSNQGTSIAFIFTDFPMVSN</sequence>
<organism evidence="1 2">
    <name type="scientific">Wuchereria bancrofti</name>
    <dbReference type="NCBI Taxonomy" id="6293"/>
    <lineage>
        <taxon>Eukaryota</taxon>
        <taxon>Metazoa</taxon>
        <taxon>Ecdysozoa</taxon>
        <taxon>Nematoda</taxon>
        <taxon>Chromadorea</taxon>
        <taxon>Rhabditida</taxon>
        <taxon>Spirurina</taxon>
        <taxon>Spiruromorpha</taxon>
        <taxon>Filarioidea</taxon>
        <taxon>Onchocercidae</taxon>
        <taxon>Wuchereria</taxon>
    </lineage>
</organism>
<evidence type="ECO:0000313" key="1">
    <source>
        <dbReference type="EMBL" id="EJW70634.1"/>
    </source>
</evidence>
<dbReference type="EMBL" id="ADBV01021102">
    <property type="protein sequence ID" value="EJW70634.1"/>
    <property type="molecule type" value="Genomic_DNA"/>
</dbReference>
<comment type="caution">
    <text evidence="1">The sequence shown here is derived from an EMBL/GenBank/DDBJ whole genome shotgun (WGS) entry which is preliminary data.</text>
</comment>
<accession>J9E5L2</accession>
<protein>
    <submittedName>
        <fullName evidence="1">Uncharacterized protein</fullName>
    </submittedName>
</protein>
<reference evidence="2" key="1">
    <citation type="submission" date="2012-08" db="EMBL/GenBank/DDBJ databases">
        <title>The Genome Sequence of Wuchereria bancrofti.</title>
        <authorList>
            <person name="Nutman T.B."/>
            <person name="Fink D.L."/>
            <person name="Russ C."/>
            <person name="Young S."/>
            <person name="Zeng Q."/>
            <person name="Koehrsen M."/>
            <person name="Alvarado L."/>
            <person name="Berlin A."/>
            <person name="Chapman S.B."/>
            <person name="Chen Z."/>
            <person name="Freedman E."/>
            <person name="Gellesch M."/>
            <person name="Goldberg J."/>
            <person name="Griggs A."/>
            <person name="Gujja S."/>
            <person name="Heilman E.R."/>
            <person name="Heiman D."/>
            <person name="Hepburn T."/>
            <person name="Howarth C."/>
            <person name="Jen D."/>
            <person name="Larson L."/>
            <person name="Lewis B."/>
            <person name="Mehta T."/>
            <person name="Park D."/>
            <person name="Pearson M."/>
            <person name="Roberts A."/>
            <person name="Saif S."/>
            <person name="Shea T."/>
            <person name="Shenoy N."/>
            <person name="Sisk P."/>
            <person name="Stolte C."/>
            <person name="Sykes S."/>
            <person name="Walk T."/>
            <person name="White J."/>
            <person name="Yandava C."/>
            <person name="Haas B."/>
            <person name="Henn M.R."/>
            <person name="Nusbaum C."/>
            <person name="Birren B."/>
        </authorList>
    </citation>
    <scope>NUCLEOTIDE SEQUENCE [LARGE SCALE GENOMIC DNA]</scope>
    <source>
        <strain evidence="2">NA</strain>
    </source>
</reference>
<dbReference type="AlphaFoldDB" id="J9E5L2"/>
<proteinExistence type="predicted"/>
<gene>
    <name evidence="1" type="ORF">WUBG_18461</name>
</gene>
<dbReference type="Proteomes" id="UP000004810">
    <property type="component" value="Unassembled WGS sequence"/>
</dbReference>